<name>A0A1M4W308_9BACT</name>
<evidence type="ECO:0008006" key="4">
    <source>
        <dbReference type="Google" id="ProtNLM"/>
    </source>
</evidence>
<dbReference type="InterPro" id="IPR023296">
    <property type="entry name" value="Glyco_hydro_beta-prop_sf"/>
</dbReference>
<evidence type="ECO:0000313" key="2">
    <source>
        <dbReference type="EMBL" id="SHE75503.1"/>
    </source>
</evidence>
<feature type="signal peptide" evidence="1">
    <location>
        <begin position="1"/>
        <end position="24"/>
    </location>
</feature>
<dbReference type="CDD" id="cd08983">
    <property type="entry name" value="GH43_Bt3655-like"/>
    <property type="match status" value="1"/>
</dbReference>
<accession>A0A1M4W308</accession>
<proteinExistence type="predicted"/>
<dbReference type="InterPro" id="IPR050727">
    <property type="entry name" value="GH43_arabinanases"/>
</dbReference>
<sequence>MKPIGKRNLLIPALLLLLVGCASSGESKFPQEKDMKAYLLVYFKDSNHSLHMAISADGYSFTDINNGNPVIAGDTVALQRGIRDPHIMRGGDNMFYLAMTDLHIYAKREGFRETEWERPREEYGWGNNRGFVLMKSPDLINWTRANVSIDETFTGYDDIGSAWAPQTIWDEEEGKPMIYYTMRFKTGHDKLYYTYADVDFTRLLTEPRLLFEYPEDLTYIDGDIIKVGNRYHLFYVPHDGTPGIKQAVSDRINSGYQYDPKWVDSEELKVEAPNVWKRIGEDKWVLMYDIYGLRPPNFGFEETSDFKTFTNIGRFNEGVMKATNFEMPKHGAVVHLTKKEAESLCKHWGLEMSFNK</sequence>
<dbReference type="PROSITE" id="PS51257">
    <property type="entry name" value="PROKAR_LIPOPROTEIN"/>
    <property type="match status" value="1"/>
</dbReference>
<keyword evidence="3" id="KW-1185">Reference proteome</keyword>
<dbReference type="STRING" id="1346286.SAMN05444362_102108"/>
<protein>
    <recommendedName>
        <fullName evidence="4">Glycosyl hydrolases family 43</fullName>
    </recommendedName>
</protein>
<dbReference type="PANTHER" id="PTHR43301">
    <property type="entry name" value="ARABINAN ENDO-1,5-ALPHA-L-ARABINOSIDASE"/>
    <property type="match status" value="1"/>
</dbReference>
<dbReference type="Proteomes" id="UP000184480">
    <property type="component" value="Unassembled WGS sequence"/>
</dbReference>
<evidence type="ECO:0000313" key="3">
    <source>
        <dbReference type="Proteomes" id="UP000184480"/>
    </source>
</evidence>
<reference evidence="3" key="1">
    <citation type="submission" date="2016-11" db="EMBL/GenBank/DDBJ databases">
        <authorList>
            <person name="Varghese N."/>
            <person name="Submissions S."/>
        </authorList>
    </citation>
    <scope>NUCLEOTIDE SEQUENCE [LARGE SCALE GENOMIC DNA]</scope>
    <source>
        <strain evidence="3">DSM 27370</strain>
    </source>
</reference>
<feature type="chain" id="PRO_5009908031" description="Glycosyl hydrolases family 43" evidence="1">
    <location>
        <begin position="25"/>
        <end position="356"/>
    </location>
</feature>
<dbReference type="SUPFAM" id="SSF75005">
    <property type="entry name" value="Arabinanase/levansucrase/invertase"/>
    <property type="match status" value="1"/>
</dbReference>
<evidence type="ECO:0000256" key="1">
    <source>
        <dbReference type="SAM" id="SignalP"/>
    </source>
</evidence>
<keyword evidence="1" id="KW-0732">Signal</keyword>
<gene>
    <name evidence="2" type="ORF">SAMN05444362_102108</name>
</gene>
<dbReference type="Gene3D" id="2.115.10.20">
    <property type="entry name" value="Glycosyl hydrolase domain, family 43"/>
    <property type="match status" value="2"/>
</dbReference>
<dbReference type="OrthoDB" id="9763933at2"/>
<dbReference type="PANTHER" id="PTHR43301:SF3">
    <property type="entry name" value="ARABINAN ENDO-1,5-ALPHA-L-ARABINOSIDASE A-RELATED"/>
    <property type="match status" value="1"/>
</dbReference>
<organism evidence="2 3">
    <name type="scientific">Dysgonomonas macrotermitis</name>
    <dbReference type="NCBI Taxonomy" id="1346286"/>
    <lineage>
        <taxon>Bacteria</taxon>
        <taxon>Pseudomonadati</taxon>
        <taxon>Bacteroidota</taxon>
        <taxon>Bacteroidia</taxon>
        <taxon>Bacteroidales</taxon>
        <taxon>Dysgonomonadaceae</taxon>
        <taxon>Dysgonomonas</taxon>
    </lineage>
</organism>
<dbReference type="AlphaFoldDB" id="A0A1M4W308"/>
<dbReference type="EMBL" id="FQUC01000002">
    <property type="protein sequence ID" value="SHE75503.1"/>
    <property type="molecule type" value="Genomic_DNA"/>
</dbReference>